<feature type="domain" description="Glucose-methanol-choline oxidoreductase N-terminal" evidence="10">
    <location>
        <begin position="311"/>
        <end position="325"/>
    </location>
</feature>
<name>A0A4D9CS92_9STRA</name>
<dbReference type="SUPFAM" id="SSF54373">
    <property type="entry name" value="FAD-linked reductases, C-terminal domain"/>
    <property type="match status" value="1"/>
</dbReference>
<dbReference type="InterPro" id="IPR036188">
    <property type="entry name" value="FAD/NAD-bd_sf"/>
</dbReference>
<evidence type="ECO:0000256" key="4">
    <source>
        <dbReference type="ARBA" id="ARBA00022827"/>
    </source>
</evidence>
<dbReference type="GO" id="GO:0050660">
    <property type="term" value="F:flavin adenine dinucleotide binding"/>
    <property type="evidence" value="ECO:0007669"/>
    <property type="project" value="InterPro"/>
</dbReference>
<feature type="binding site" evidence="6">
    <location>
        <begin position="508"/>
        <end position="509"/>
    </location>
    <ligand>
        <name>FAD</name>
        <dbReference type="ChEBI" id="CHEBI:57692"/>
    </ligand>
</feature>
<dbReference type="PANTHER" id="PTHR11552">
    <property type="entry name" value="GLUCOSE-METHANOL-CHOLINE GMC OXIDOREDUCTASE"/>
    <property type="match status" value="1"/>
</dbReference>
<dbReference type="SUPFAM" id="SSF51905">
    <property type="entry name" value="FAD/NAD(P)-binding domain"/>
    <property type="match status" value="1"/>
</dbReference>
<evidence type="ECO:0000256" key="1">
    <source>
        <dbReference type="ARBA" id="ARBA00001974"/>
    </source>
</evidence>
<evidence type="ECO:0000313" key="12">
    <source>
        <dbReference type="Proteomes" id="UP000355283"/>
    </source>
</evidence>
<reference evidence="11 12" key="1">
    <citation type="submission" date="2019-01" db="EMBL/GenBank/DDBJ databases">
        <title>Nuclear Genome Assembly of the Microalgal Biofuel strain Nannochloropsis salina CCMP1776.</title>
        <authorList>
            <person name="Hovde B."/>
        </authorList>
    </citation>
    <scope>NUCLEOTIDE SEQUENCE [LARGE SCALE GENOMIC DNA]</scope>
    <source>
        <strain evidence="11 12">CCMP1776</strain>
    </source>
</reference>
<evidence type="ECO:0000256" key="3">
    <source>
        <dbReference type="ARBA" id="ARBA00022630"/>
    </source>
</evidence>
<dbReference type="InterPro" id="IPR000172">
    <property type="entry name" value="GMC_OxRdtase_N"/>
</dbReference>
<keyword evidence="8" id="KW-0732">Signal</keyword>
<dbReference type="InterPro" id="IPR012132">
    <property type="entry name" value="GMC_OxRdtase"/>
</dbReference>
<comment type="similarity">
    <text evidence="2 7">Belongs to the GMC oxidoreductase family.</text>
</comment>
<evidence type="ECO:0000256" key="7">
    <source>
        <dbReference type="RuleBase" id="RU003968"/>
    </source>
</evidence>
<feature type="active site" description="Proton acceptor" evidence="5">
    <location>
        <position position="554"/>
    </location>
</feature>
<dbReference type="Pfam" id="PF00732">
    <property type="entry name" value="GMC_oxred_N"/>
    <property type="match status" value="1"/>
</dbReference>
<gene>
    <name evidence="11" type="ORF">NSK_007375</name>
</gene>
<keyword evidence="4 6" id="KW-0274">FAD</keyword>
<dbReference type="PROSITE" id="PS00624">
    <property type="entry name" value="GMC_OXRED_2"/>
    <property type="match status" value="1"/>
</dbReference>
<feature type="active site" description="Proton donor" evidence="5">
    <location>
        <position position="509"/>
    </location>
</feature>
<dbReference type="Gene3D" id="3.30.410.40">
    <property type="match status" value="1"/>
</dbReference>
<dbReference type="PANTHER" id="PTHR11552:SF147">
    <property type="entry name" value="CHOLINE DEHYDROGENASE, MITOCHONDRIAL"/>
    <property type="match status" value="1"/>
</dbReference>
<dbReference type="EMBL" id="SDOX01000128">
    <property type="protein sequence ID" value="TFJ81414.1"/>
    <property type="molecule type" value="Genomic_DNA"/>
</dbReference>
<dbReference type="PROSITE" id="PS00623">
    <property type="entry name" value="GMC_OXRED_1"/>
    <property type="match status" value="1"/>
</dbReference>
<evidence type="ECO:0000259" key="9">
    <source>
        <dbReference type="PROSITE" id="PS00623"/>
    </source>
</evidence>
<dbReference type="GO" id="GO:0016614">
    <property type="term" value="F:oxidoreductase activity, acting on CH-OH group of donors"/>
    <property type="evidence" value="ECO:0007669"/>
    <property type="project" value="InterPro"/>
</dbReference>
<dbReference type="Gene3D" id="3.50.50.60">
    <property type="entry name" value="FAD/NAD(P)-binding domain"/>
    <property type="match status" value="1"/>
</dbReference>
<evidence type="ECO:0000256" key="8">
    <source>
        <dbReference type="SAM" id="SignalP"/>
    </source>
</evidence>
<organism evidence="11 12">
    <name type="scientific">Nannochloropsis salina CCMP1776</name>
    <dbReference type="NCBI Taxonomy" id="1027361"/>
    <lineage>
        <taxon>Eukaryota</taxon>
        <taxon>Sar</taxon>
        <taxon>Stramenopiles</taxon>
        <taxon>Ochrophyta</taxon>
        <taxon>Eustigmatophyceae</taxon>
        <taxon>Eustigmatales</taxon>
        <taxon>Monodopsidaceae</taxon>
        <taxon>Microchloropsis</taxon>
        <taxon>Microchloropsis salina</taxon>
    </lineage>
</organism>
<sequence length="577" mass="63231">MRSGISLIRSTSCSCLFFAALLLVHCLKTTTAEKFASEKSPDTYDYIVVGAGACGAVVATRLAERGEQVLLIETGEDEHLNPLTRWGYFFPSGSYSHLYRNYFTEPEPRVNNRRLYHQAAKALGGGTAVNAMVWTWGDRQDWELIDLEGWSFEDVYPYFLKSENYTGASSAYRHAVARGHAGPITLTSFPANEATLTAVSTAAETFNVPPEVDNNGGVHESVAVVQRDFQGPTIDTGVRMGAFMAYLRPAMASLPPERLRVLTRATVLQVLVEPSKDTGMEGGLEAVGVRFLHDGVCGEAYAKREVVLAAGAYNTPKLLLLSGIGDPGHLEEIGIECVLSLPGVGKRLVDHINPGSLMFTGPPRKDYDANIVASYTRTGIVPDLTPDVELGFIMGPPVEEPAHWDKVPSLYVFYALWLLHDGVGSVRLKNRDPLEDPVIVSGYLKTATDLKRLVRIFRMLIEWSQTFARSSGLKLEQQRSGGNAIFVTEDSSDEEILKAARMVLSTHWHAAQSCKMGNPEHDPDAVVDPEFKVVGMEKLRVVDASSQPVLTNGHPMAALVMMAERAVDFMLGKAKER</sequence>
<feature type="binding site" evidence="6">
    <location>
        <begin position="130"/>
        <end position="133"/>
    </location>
    <ligand>
        <name>FAD</name>
        <dbReference type="ChEBI" id="CHEBI:57692"/>
    </ligand>
</feature>
<protein>
    <recommendedName>
        <fullName evidence="9 10">Glucose-methanol-choline oxidoreductase N-terminal domain-containing protein</fullName>
    </recommendedName>
</protein>
<dbReference type="AlphaFoldDB" id="A0A4D9CS92"/>
<feature type="binding site" evidence="6">
    <location>
        <position position="267"/>
    </location>
    <ligand>
        <name>FAD</name>
        <dbReference type="ChEBI" id="CHEBI:57692"/>
    </ligand>
</feature>
<feature type="chain" id="PRO_5020037693" description="Glucose-methanol-choline oxidoreductase N-terminal domain-containing protein" evidence="8">
    <location>
        <begin position="33"/>
        <end position="577"/>
    </location>
</feature>
<feature type="domain" description="Glucose-methanol-choline oxidoreductase N-terminal" evidence="9">
    <location>
        <begin position="120"/>
        <end position="143"/>
    </location>
</feature>
<dbReference type="OrthoDB" id="269227at2759"/>
<keyword evidence="3 7" id="KW-0285">Flavoprotein</keyword>
<dbReference type="Pfam" id="PF05199">
    <property type="entry name" value="GMC_oxred_C"/>
    <property type="match status" value="1"/>
</dbReference>
<dbReference type="Proteomes" id="UP000355283">
    <property type="component" value="Unassembled WGS sequence"/>
</dbReference>
<comment type="cofactor">
    <cofactor evidence="1 6">
        <name>FAD</name>
        <dbReference type="ChEBI" id="CHEBI:57692"/>
    </cofactor>
</comment>
<keyword evidence="12" id="KW-1185">Reference proteome</keyword>
<accession>A0A4D9CS92</accession>
<evidence type="ECO:0000313" key="11">
    <source>
        <dbReference type="EMBL" id="TFJ81414.1"/>
    </source>
</evidence>
<proteinExistence type="inferred from homology"/>
<feature type="signal peptide" evidence="8">
    <location>
        <begin position="1"/>
        <end position="32"/>
    </location>
</feature>
<evidence type="ECO:0000256" key="2">
    <source>
        <dbReference type="ARBA" id="ARBA00010790"/>
    </source>
</evidence>
<evidence type="ECO:0000259" key="10">
    <source>
        <dbReference type="PROSITE" id="PS00624"/>
    </source>
</evidence>
<comment type="caution">
    <text evidence="11">The sequence shown here is derived from an EMBL/GenBank/DDBJ whole genome shotgun (WGS) entry which is preliminary data.</text>
</comment>
<dbReference type="PIRSF" id="PIRSF000137">
    <property type="entry name" value="Alcohol_oxidase"/>
    <property type="match status" value="1"/>
</dbReference>
<evidence type="ECO:0000256" key="6">
    <source>
        <dbReference type="PIRSR" id="PIRSR000137-2"/>
    </source>
</evidence>
<evidence type="ECO:0000256" key="5">
    <source>
        <dbReference type="PIRSR" id="PIRSR000137-1"/>
    </source>
</evidence>
<dbReference type="InterPro" id="IPR007867">
    <property type="entry name" value="GMC_OxRtase_C"/>
</dbReference>